<dbReference type="STRING" id="58114.SAMN05216270_11596"/>
<feature type="transmembrane region" description="Helical" evidence="1">
    <location>
        <begin position="240"/>
        <end position="258"/>
    </location>
</feature>
<name>A0A1G7B225_9ACTN</name>
<feature type="transmembrane region" description="Helical" evidence="1">
    <location>
        <begin position="106"/>
        <end position="132"/>
    </location>
</feature>
<proteinExistence type="predicted"/>
<feature type="transmembrane region" description="Helical" evidence="1">
    <location>
        <begin position="138"/>
        <end position="162"/>
    </location>
</feature>
<dbReference type="EMBL" id="FNAD01000015">
    <property type="protein sequence ID" value="SDE21073.1"/>
    <property type="molecule type" value="Genomic_DNA"/>
</dbReference>
<evidence type="ECO:0000313" key="3">
    <source>
        <dbReference type="Proteomes" id="UP000198949"/>
    </source>
</evidence>
<evidence type="ECO:0000256" key="1">
    <source>
        <dbReference type="SAM" id="Phobius"/>
    </source>
</evidence>
<keyword evidence="1" id="KW-1133">Transmembrane helix</keyword>
<gene>
    <name evidence="2" type="ORF">SAMN05216270_11596</name>
</gene>
<sequence length="266" mass="27138">MSRNALAYEWARLRTLRSTWWIAAVSVAVTAVVTWGYASVAVGVGDIGITVGPAEAVVMVIGKSSFAPLAAGLIGVLAVGTEYRHRTLRTTVLVTPDRTAAITAKAVTVAAFAIAIGIANLAVSWAVGAAVLAGRIDLGASAGLLAGFHAAYLLQAAGWALIGLALTVATRSQIIGLLAIVLVPNVIEPLFGSIGMLAGQDWLARIGAYLPFSAGQAMTDIAGSTSAALLADGETRADPLIAGLVFAATVAGLAVYAVNDFRRQDL</sequence>
<dbReference type="AlphaFoldDB" id="A0A1G7B225"/>
<keyword evidence="1" id="KW-0472">Membrane</keyword>
<dbReference type="Proteomes" id="UP000198949">
    <property type="component" value="Unassembled WGS sequence"/>
</dbReference>
<accession>A0A1G7B225</accession>
<reference evidence="3" key="1">
    <citation type="submission" date="2016-10" db="EMBL/GenBank/DDBJ databases">
        <authorList>
            <person name="Varghese N."/>
            <person name="Submissions S."/>
        </authorList>
    </citation>
    <scope>NUCLEOTIDE SEQUENCE [LARGE SCALE GENOMIC DNA]</scope>
    <source>
        <strain evidence="3">CGMCC 4.3516</strain>
    </source>
</reference>
<dbReference type="RefSeq" id="WP_091039513.1">
    <property type="nucleotide sequence ID" value="NZ_FNAD01000015.1"/>
</dbReference>
<keyword evidence="3" id="KW-1185">Reference proteome</keyword>
<feature type="transmembrane region" description="Helical" evidence="1">
    <location>
        <begin position="20"/>
        <end position="44"/>
    </location>
</feature>
<organism evidence="2 3">
    <name type="scientific">Glycomyces harbinensis</name>
    <dbReference type="NCBI Taxonomy" id="58114"/>
    <lineage>
        <taxon>Bacteria</taxon>
        <taxon>Bacillati</taxon>
        <taxon>Actinomycetota</taxon>
        <taxon>Actinomycetes</taxon>
        <taxon>Glycomycetales</taxon>
        <taxon>Glycomycetaceae</taxon>
        <taxon>Glycomyces</taxon>
    </lineage>
</organism>
<feature type="transmembrane region" description="Helical" evidence="1">
    <location>
        <begin position="56"/>
        <end position="79"/>
    </location>
</feature>
<keyword evidence="1" id="KW-0812">Transmembrane</keyword>
<protein>
    <submittedName>
        <fullName evidence="2">ABC-2 type transport system permease protein</fullName>
    </submittedName>
</protein>
<feature type="transmembrane region" description="Helical" evidence="1">
    <location>
        <begin position="174"/>
        <end position="198"/>
    </location>
</feature>
<evidence type="ECO:0000313" key="2">
    <source>
        <dbReference type="EMBL" id="SDE21073.1"/>
    </source>
</evidence>